<dbReference type="CDD" id="cd00438">
    <property type="entry name" value="cupin_RmlC"/>
    <property type="match status" value="1"/>
</dbReference>
<dbReference type="Pfam" id="PF00908">
    <property type="entry name" value="dTDP_sugar_isom"/>
    <property type="match status" value="1"/>
</dbReference>
<dbReference type="GO" id="GO:0005829">
    <property type="term" value="C:cytosol"/>
    <property type="evidence" value="ECO:0007669"/>
    <property type="project" value="TreeGrafter"/>
</dbReference>
<dbReference type="GO" id="GO:0019305">
    <property type="term" value="P:dTDP-rhamnose biosynthetic process"/>
    <property type="evidence" value="ECO:0007669"/>
    <property type="project" value="TreeGrafter"/>
</dbReference>
<gene>
    <name evidence="3" type="ORF">DCF17_16535</name>
</gene>
<name>A0A2W4VW22_9CYAN</name>
<feature type="active site" description="Proton acceptor" evidence="1">
    <location>
        <position position="62"/>
    </location>
</feature>
<proteinExistence type="predicted"/>
<evidence type="ECO:0000313" key="3">
    <source>
        <dbReference type="EMBL" id="PZO37023.1"/>
    </source>
</evidence>
<dbReference type="GO" id="GO:0000271">
    <property type="term" value="P:polysaccharide biosynthetic process"/>
    <property type="evidence" value="ECO:0007669"/>
    <property type="project" value="TreeGrafter"/>
</dbReference>
<dbReference type="GO" id="GO:0008830">
    <property type="term" value="F:dTDP-4-dehydrorhamnose 3,5-epimerase activity"/>
    <property type="evidence" value="ECO:0007669"/>
    <property type="project" value="InterPro"/>
</dbReference>
<dbReference type="PANTHER" id="PTHR21047:SF2">
    <property type="entry name" value="THYMIDINE DIPHOSPHO-4-KETO-RHAMNOSE 3,5-EPIMERASE"/>
    <property type="match status" value="1"/>
</dbReference>
<reference evidence="3 4" key="2">
    <citation type="submission" date="2018-06" db="EMBL/GenBank/DDBJ databases">
        <title>Metagenomic assembly of (sub)arctic Cyanobacteria and their associated microbiome from non-axenic cultures.</title>
        <authorList>
            <person name="Baurain D."/>
        </authorList>
    </citation>
    <scope>NUCLEOTIDE SEQUENCE [LARGE SCALE GENOMIC DNA]</scope>
    <source>
        <strain evidence="3">ULC041bin1</strain>
    </source>
</reference>
<dbReference type="AlphaFoldDB" id="A0A2W4VW22"/>
<dbReference type="EMBL" id="QBMN01000130">
    <property type="protein sequence ID" value="PZO37023.1"/>
    <property type="molecule type" value="Genomic_DNA"/>
</dbReference>
<reference evidence="4" key="1">
    <citation type="submission" date="2018-04" db="EMBL/GenBank/DDBJ databases">
        <authorList>
            <person name="Cornet L."/>
        </authorList>
    </citation>
    <scope>NUCLEOTIDE SEQUENCE [LARGE SCALE GENOMIC DNA]</scope>
</reference>
<dbReference type="Proteomes" id="UP000249081">
    <property type="component" value="Unassembled WGS sequence"/>
</dbReference>
<dbReference type="InterPro" id="IPR014710">
    <property type="entry name" value="RmlC-like_jellyroll"/>
</dbReference>
<evidence type="ECO:0000256" key="1">
    <source>
        <dbReference type="PIRSR" id="PIRSR600888-1"/>
    </source>
</evidence>
<comment type="caution">
    <text evidence="3">The sequence shown here is derived from an EMBL/GenBank/DDBJ whole genome shotgun (WGS) entry which is preliminary data.</text>
</comment>
<dbReference type="Gene3D" id="2.60.120.10">
    <property type="entry name" value="Jelly Rolls"/>
    <property type="match status" value="1"/>
</dbReference>
<dbReference type="SUPFAM" id="SSF51182">
    <property type="entry name" value="RmlC-like cupins"/>
    <property type="match status" value="1"/>
</dbReference>
<accession>A0A2W4VW22</accession>
<feature type="active site" description="Proton donor" evidence="1">
    <location>
        <position position="132"/>
    </location>
</feature>
<dbReference type="InterPro" id="IPR000888">
    <property type="entry name" value="RmlC-like"/>
</dbReference>
<sequence length="180" mass="20536">MIFEEIPLRGVFTVSLDQRKDDRGFFSRAYCTQEFEDHGLKPVGIQCNLASNYLKGTLRGLHYQVQPAAEAKFFRCIQGANYHVIVDMRPDSPTYLNHYGIELSAENRLGLYVPELFAHGYQALTDDSEAFYMVSEYYTPGCERGLRHDDPALNIRWPLPVTTISEKDTAWPLLPGLLTI</sequence>
<feature type="site" description="Participates in a stacking interaction with the thymidine ring of dTDP-4-oxo-6-deoxyglucose" evidence="2">
    <location>
        <position position="138"/>
    </location>
</feature>
<protein>
    <submittedName>
        <fullName evidence="3">dTDP-4-dehydrorhamnose 3,5-epimerase</fullName>
    </submittedName>
</protein>
<dbReference type="PANTHER" id="PTHR21047">
    <property type="entry name" value="DTDP-6-DEOXY-D-GLUCOSE-3,5 EPIMERASE"/>
    <property type="match status" value="1"/>
</dbReference>
<organism evidence="3 4">
    <name type="scientific">Shackletoniella antarctica</name>
    <dbReference type="NCBI Taxonomy" id="268115"/>
    <lineage>
        <taxon>Bacteria</taxon>
        <taxon>Bacillati</taxon>
        <taxon>Cyanobacteriota</taxon>
        <taxon>Cyanophyceae</taxon>
        <taxon>Oculatellales</taxon>
        <taxon>Oculatellaceae</taxon>
        <taxon>Shackletoniella</taxon>
    </lineage>
</organism>
<dbReference type="InterPro" id="IPR011051">
    <property type="entry name" value="RmlC_Cupin_sf"/>
</dbReference>
<evidence type="ECO:0000313" key="4">
    <source>
        <dbReference type="Proteomes" id="UP000249081"/>
    </source>
</evidence>
<evidence type="ECO:0000256" key="2">
    <source>
        <dbReference type="PIRSR" id="PIRSR600888-3"/>
    </source>
</evidence>